<sequence>MSETNFRTETDADGIVLVTWDMPSRSMNVLTAEAITELGEILDRTTADEAVKGVVVTSGKNAFSGGADLTMLEGIGKLARQEAVKSGAEAAAKLVFDESRKLSQLYRRIETCGKPWAVAVNGVCLGGAFELALACHYRVASDDPKTRLGLPEVKVGLFPGAGGTQRIARMMPASDALQMLLKGDQLRTDRAKAMRLIDEVVPRDQMVEAAKTWIRNGGSAVKPWDQDGFKLPGGPVWSKGGFMTWPAANAIYRRETFGNYPGARAILKVVFEGLQLPMDRALTVESRYFAHILQSKEAAAMIRSLFVSMQELGKGARRPKDVPPSSIKKVGVVGAGFMGAGIAYVSALAGLEVVLVDRDQAAADKGKEHSHKLMTGQIMKGRAKTADRDALLARIEATPDYQKLGDCDLVIEAVFEDPKVKAEVIGKVEAVIDKDVIFGSNTSTLPISGLAASSERADQFIGIHFFSPVEKMLLVEIILGKETGDKALAVAMDYVRAIKKTPIVVNDTRGFYANRCVGAYLLEGHLMLDEGVPPAMIENTAKMAGMPVGPLSLTDEVAVDLALKILKAAEAQAGPDAINERQKELLVTLVEKEGRLGRKNGKGFYDYPEGGKKKLWPGLKDLQPVSRDADSIDVAELKHRFLATQALEAVRTVAEGVVTDVREADVGAIIGFGFAPFTGGPLSWIDGMGTKAFLALVKELEAKHGPRFAAPKLLEEMAAKDETFYGRFPPEAREKEAA</sequence>
<dbReference type="InterPro" id="IPR006176">
    <property type="entry name" value="3-OHacyl-CoA_DH_NAD-bd"/>
</dbReference>
<comment type="similarity">
    <text evidence="2">In the central section; belongs to the 3-hydroxyacyl-CoA dehydrogenase family.</text>
</comment>
<evidence type="ECO:0000256" key="5">
    <source>
        <dbReference type="ARBA" id="ARBA00022832"/>
    </source>
</evidence>
<reference evidence="15" key="2">
    <citation type="submission" date="2020-09" db="EMBL/GenBank/DDBJ databases">
        <authorList>
            <person name="Sun Q."/>
            <person name="Sedlacek I."/>
        </authorList>
    </citation>
    <scope>NUCLEOTIDE SEQUENCE</scope>
    <source>
        <strain evidence="15">CCM 7684</strain>
    </source>
</reference>
<keyword evidence="7" id="KW-0560">Oxidoreductase</keyword>
<evidence type="ECO:0000256" key="12">
    <source>
        <dbReference type="ARBA" id="ARBA00049556"/>
    </source>
</evidence>
<gene>
    <name evidence="15" type="primary">fadB</name>
    <name evidence="15" type="ORF">GCM10007276_05770</name>
</gene>
<dbReference type="GO" id="GO:0016509">
    <property type="term" value="F:long-chain (3S)-3-hydroxyacyl-CoA dehydrogenase (NAD+) activity"/>
    <property type="evidence" value="ECO:0007669"/>
    <property type="project" value="TreeGrafter"/>
</dbReference>
<dbReference type="InterPro" id="IPR006180">
    <property type="entry name" value="3-OHacyl-CoA_DH_CS"/>
</dbReference>
<accession>A0A8J2VMR8</accession>
<dbReference type="InterPro" id="IPR001753">
    <property type="entry name" value="Enoyl-CoA_hydra/iso"/>
</dbReference>
<organism evidence="15 16">
    <name type="scientific">Agaricicola taiwanensis</name>
    <dbReference type="NCBI Taxonomy" id="591372"/>
    <lineage>
        <taxon>Bacteria</taxon>
        <taxon>Pseudomonadati</taxon>
        <taxon>Pseudomonadota</taxon>
        <taxon>Alphaproteobacteria</taxon>
        <taxon>Rhodobacterales</taxon>
        <taxon>Paracoccaceae</taxon>
        <taxon>Agaricicola</taxon>
    </lineage>
</organism>
<evidence type="ECO:0000256" key="1">
    <source>
        <dbReference type="ARBA" id="ARBA00005005"/>
    </source>
</evidence>
<dbReference type="SUPFAM" id="SSF48179">
    <property type="entry name" value="6-phosphogluconate dehydrogenase C-terminal domain-like"/>
    <property type="match status" value="2"/>
</dbReference>
<dbReference type="GO" id="GO:0006635">
    <property type="term" value="P:fatty acid beta-oxidation"/>
    <property type="evidence" value="ECO:0007669"/>
    <property type="project" value="UniProtKB-UniPathway"/>
</dbReference>
<dbReference type="Proteomes" id="UP000602745">
    <property type="component" value="Unassembled WGS sequence"/>
</dbReference>
<dbReference type="SUPFAM" id="SSF51735">
    <property type="entry name" value="NAD(P)-binding Rossmann-fold domains"/>
    <property type="match status" value="1"/>
</dbReference>
<dbReference type="EC" id="4.2.1.17" evidence="4"/>
<dbReference type="Pfam" id="PF00378">
    <property type="entry name" value="ECH_1"/>
    <property type="match status" value="1"/>
</dbReference>
<evidence type="ECO:0000256" key="6">
    <source>
        <dbReference type="ARBA" id="ARBA00022963"/>
    </source>
</evidence>
<evidence type="ECO:0000256" key="7">
    <source>
        <dbReference type="ARBA" id="ARBA00023002"/>
    </source>
</evidence>
<comment type="pathway">
    <text evidence="1">Lipid metabolism; fatty acid beta-oxidation.</text>
</comment>
<name>A0A8J2VMR8_9RHOB</name>
<feature type="domain" description="3-hydroxyacyl-CoA dehydrogenase NAD binding" evidence="14">
    <location>
        <begin position="329"/>
        <end position="508"/>
    </location>
</feature>
<evidence type="ECO:0000256" key="8">
    <source>
        <dbReference type="ARBA" id="ARBA00023027"/>
    </source>
</evidence>
<evidence type="ECO:0000313" key="15">
    <source>
        <dbReference type="EMBL" id="GGE31410.1"/>
    </source>
</evidence>
<keyword evidence="8" id="KW-0520">NAD</keyword>
<dbReference type="UniPathway" id="UPA00659"/>
<comment type="catalytic activity">
    <reaction evidence="12">
        <text>a (3S)-3-hydroxyacyl-CoA + NAD(+) = a 3-oxoacyl-CoA + NADH + H(+)</text>
        <dbReference type="Rhea" id="RHEA:22432"/>
        <dbReference type="ChEBI" id="CHEBI:15378"/>
        <dbReference type="ChEBI" id="CHEBI:57318"/>
        <dbReference type="ChEBI" id="CHEBI:57540"/>
        <dbReference type="ChEBI" id="CHEBI:57945"/>
        <dbReference type="ChEBI" id="CHEBI:90726"/>
        <dbReference type="EC" id="1.1.1.35"/>
    </reaction>
</comment>
<dbReference type="SUPFAM" id="SSF52096">
    <property type="entry name" value="ClpP/crotonase"/>
    <property type="match status" value="1"/>
</dbReference>
<dbReference type="InterPro" id="IPR050136">
    <property type="entry name" value="FA_oxidation_alpha_subunit"/>
</dbReference>
<dbReference type="EMBL" id="BMCP01000001">
    <property type="protein sequence ID" value="GGE31410.1"/>
    <property type="molecule type" value="Genomic_DNA"/>
</dbReference>
<feature type="domain" description="3-hydroxyacyl-CoA dehydrogenase C-terminal" evidence="13">
    <location>
        <begin position="510"/>
        <end position="607"/>
    </location>
</feature>
<keyword evidence="9" id="KW-0443">Lipid metabolism</keyword>
<dbReference type="PANTHER" id="PTHR43612">
    <property type="entry name" value="TRIFUNCTIONAL ENZYME SUBUNIT ALPHA"/>
    <property type="match status" value="1"/>
</dbReference>
<dbReference type="Pfam" id="PF00725">
    <property type="entry name" value="3HCDH"/>
    <property type="match status" value="1"/>
</dbReference>
<evidence type="ECO:0000259" key="13">
    <source>
        <dbReference type="Pfam" id="PF00725"/>
    </source>
</evidence>
<dbReference type="InterPro" id="IPR006108">
    <property type="entry name" value="3HC_DH_C"/>
</dbReference>
<dbReference type="InterPro" id="IPR008927">
    <property type="entry name" value="6-PGluconate_DH-like_C_sf"/>
</dbReference>
<dbReference type="GO" id="GO:0070403">
    <property type="term" value="F:NAD+ binding"/>
    <property type="evidence" value="ECO:0007669"/>
    <property type="project" value="InterPro"/>
</dbReference>
<proteinExistence type="inferred from homology"/>
<keyword evidence="11" id="KW-0511">Multifunctional enzyme</keyword>
<dbReference type="PROSITE" id="PS00067">
    <property type="entry name" value="3HCDH"/>
    <property type="match status" value="1"/>
</dbReference>
<dbReference type="Gene3D" id="3.90.226.10">
    <property type="entry name" value="2-enoyl-CoA Hydratase, Chain A, domain 1"/>
    <property type="match status" value="1"/>
</dbReference>
<evidence type="ECO:0000256" key="11">
    <source>
        <dbReference type="ARBA" id="ARBA00023268"/>
    </source>
</evidence>
<dbReference type="AlphaFoldDB" id="A0A8J2VMR8"/>
<evidence type="ECO:0000256" key="2">
    <source>
        <dbReference type="ARBA" id="ARBA00007005"/>
    </source>
</evidence>
<protein>
    <recommendedName>
        <fullName evidence="4">enoyl-CoA hydratase</fullName>
        <ecNumber evidence="4">4.2.1.17</ecNumber>
    </recommendedName>
</protein>
<dbReference type="GO" id="GO:0004300">
    <property type="term" value="F:enoyl-CoA hydratase activity"/>
    <property type="evidence" value="ECO:0007669"/>
    <property type="project" value="UniProtKB-EC"/>
</dbReference>
<dbReference type="Gene3D" id="1.10.1040.50">
    <property type="match status" value="1"/>
</dbReference>
<evidence type="ECO:0000256" key="4">
    <source>
        <dbReference type="ARBA" id="ARBA00012076"/>
    </source>
</evidence>
<keyword evidence="16" id="KW-1185">Reference proteome</keyword>
<evidence type="ECO:0000313" key="16">
    <source>
        <dbReference type="Proteomes" id="UP000602745"/>
    </source>
</evidence>
<evidence type="ECO:0000256" key="3">
    <source>
        <dbReference type="ARBA" id="ARBA00008750"/>
    </source>
</evidence>
<evidence type="ECO:0000259" key="14">
    <source>
        <dbReference type="Pfam" id="PF02737"/>
    </source>
</evidence>
<keyword evidence="5" id="KW-0276">Fatty acid metabolism</keyword>
<keyword evidence="6" id="KW-0442">Lipid degradation</keyword>
<keyword evidence="10" id="KW-0456">Lyase</keyword>
<evidence type="ECO:0000256" key="10">
    <source>
        <dbReference type="ARBA" id="ARBA00023239"/>
    </source>
</evidence>
<dbReference type="CDD" id="cd06558">
    <property type="entry name" value="crotonase-like"/>
    <property type="match status" value="1"/>
</dbReference>
<comment type="caution">
    <text evidence="15">The sequence shown here is derived from an EMBL/GenBank/DDBJ whole genome shotgun (WGS) entry which is preliminary data.</text>
</comment>
<comment type="similarity">
    <text evidence="3">In the N-terminal section; belongs to the enoyl-CoA hydratase/isomerase family.</text>
</comment>
<reference evidence="15" key="1">
    <citation type="journal article" date="2014" name="Int. J. Syst. Evol. Microbiol.">
        <title>Complete genome sequence of Corynebacterium casei LMG S-19264T (=DSM 44701T), isolated from a smear-ripened cheese.</title>
        <authorList>
            <consortium name="US DOE Joint Genome Institute (JGI-PGF)"/>
            <person name="Walter F."/>
            <person name="Albersmeier A."/>
            <person name="Kalinowski J."/>
            <person name="Ruckert C."/>
        </authorList>
    </citation>
    <scope>NUCLEOTIDE SEQUENCE</scope>
    <source>
        <strain evidence="15">CCM 7684</strain>
    </source>
</reference>
<dbReference type="Pfam" id="PF02737">
    <property type="entry name" value="3HCDH_N"/>
    <property type="match status" value="1"/>
</dbReference>
<dbReference type="InterPro" id="IPR036291">
    <property type="entry name" value="NAD(P)-bd_dom_sf"/>
</dbReference>
<evidence type="ECO:0000256" key="9">
    <source>
        <dbReference type="ARBA" id="ARBA00023098"/>
    </source>
</evidence>
<dbReference type="Gene3D" id="3.40.50.720">
    <property type="entry name" value="NAD(P)-binding Rossmann-like Domain"/>
    <property type="match status" value="1"/>
</dbReference>
<dbReference type="PANTHER" id="PTHR43612:SF3">
    <property type="entry name" value="TRIFUNCTIONAL ENZYME SUBUNIT ALPHA, MITOCHONDRIAL"/>
    <property type="match status" value="1"/>
</dbReference>
<dbReference type="InterPro" id="IPR029045">
    <property type="entry name" value="ClpP/crotonase-like_dom_sf"/>
</dbReference>
<dbReference type="RefSeq" id="WP_188408190.1">
    <property type="nucleotide sequence ID" value="NZ_BMCP01000001.1"/>
</dbReference>
<dbReference type="FunFam" id="3.40.50.720:FF:000009">
    <property type="entry name" value="Fatty oxidation complex, alpha subunit"/>
    <property type="match status" value="1"/>
</dbReference>